<dbReference type="STRING" id="1006000.GKAS_03305"/>
<dbReference type="Proteomes" id="UP000240892">
    <property type="component" value="Unassembled WGS sequence"/>
</dbReference>
<dbReference type="RefSeq" id="WP_106926696.1">
    <property type="nucleotide sequence ID" value="NZ_CABMMU010000007.1"/>
</dbReference>
<dbReference type="NCBIfam" id="NF007971">
    <property type="entry name" value="PRK10695.1"/>
    <property type="match status" value="1"/>
</dbReference>
<comment type="caution">
    <text evidence="1">The sequence shown here is derived from an EMBL/GenBank/DDBJ whole genome shotgun (WGS) entry which is preliminary data.</text>
</comment>
<proteinExistence type="predicted"/>
<reference evidence="1 2" key="1">
    <citation type="submission" date="2018-03" db="EMBL/GenBank/DDBJ databases">
        <title>First report of an OXA-48+CTX-M-M-producing Kluyvera ascorbata clone recovered from patients admitted in a University Hospital in Madrid, Spain.</title>
        <authorList>
            <person name="Hernandez-Garcia M."/>
            <person name="Leon-Sampedro R."/>
            <person name="Perez-Viso B."/>
            <person name="Morosini M.I."/>
            <person name="Lopez-Fresnena N."/>
            <person name="Coque T.M."/>
            <person name="Bonten M."/>
            <person name="Malhotra-Kumar S."/>
            <person name="Ruiz-Garbajosa P."/>
            <person name="Canton R."/>
        </authorList>
    </citation>
    <scope>NUCLEOTIDE SEQUENCE [LARGE SCALE GENOMIC DNA]</scope>
    <source>
        <strain evidence="1 2">KA2</strain>
    </source>
</reference>
<dbReference type="AlphaFoldDB" id="A0A2T2Y249"/>
<evidence type="ECO:0000313" key="1">
    <source>
        <dbReference type="EMBL" id="PSR46609.1"/>
    </source>
</evidence>
<dbReference type="InterPro" id="IPR021730">
    <property type="entry name" value="YdbH"/>
</dbReference>
<accession>A0A2T2Y249</accession>
<name>A0A2T2Y249_9ENTR</name>
<dbReference type="Pfam" id="PF11739">
    <property type="entry name" value="YdbH-like"/>
    <property type="match status" value="1"/>
</dbReference>
<protein>
    <submittedName>
        <fullName evidence="1">YdbH family protein</fullName>
    </submittedName>
</protein>
<dbReference type="EMBL" id="PYHO01000007">
    <property type="protein sequence ID" value="PSR46609.1"/>
    <property type="molecule type" value="Genomic_DNA"/>
</dbReference>
<gene>
    <name evidence="1" type="ORF">C8256_11005</name>
</gene>
<organism evidence="1 2">
    <name type="scientific">Kluyvera genomosp. 2</name>
    <dbReference type="NCBI Taxonomy" id="2774054"/>
    <lineage>
        <taxon>Bacteria</taxon>
        <taxon>Pseudomonadati</taxon>
        <taxon>Pseudomonadota</taxon>
        <taxon>Gammaproteobacteria</taxon>
        <taxon>Enterobacterales</taxon>
        <taxon>Enterobacteriaceae</taxon>
        <taxon>Kluyvera</taxon>
    </lineage>
</organism>
<sequence length="880" mass="97259">MKGKYKAIIALLLLLVLLPLTLVMTLGYWVPTLVGIWLPAGTRIAFNESPRLTRSALRIPDLRYLVGDCELATLKEVTLSHPSRWRLHAAAVNLNSLCFTKLPQNDAVPGAPRTLAEWQSMLPNTWLTIDSLSISPWQKWQGKLTSSLTPQRQDIAYEGEQVALRARLHGQALTVSEFRASLLDGEPPVKLLGEFTLPLVPDSLPIKGHLESTFQVPQVPSPVDAELNWDGNQGQLVMMARGEDDPLVDLPWTLTEQRLTISDGRWNWPYQAGIPLSGRVGVKLENWQQGVDKTQVSGRLSVLTSGDAGKGVAVLNMGPGVLSMDNSDMPLQLVGEAKQGDLIFYAKLPAHLSGPLMTPVLAFQPGALLRSRGRVIDALNIDDVRWPLAGVKISTQGIDGRLQAILRAHEQQTGDFVLHLDGQADNFMPDKGTWQWRYWGDGHFTPMQARWDVTGTGEWRDSAIVLNTLSTGFDKLQYGTMTIDKPRLKLEQPIHWIRNEQHPSFTGALALDASETRFTGGSVLPASALTFSVEGRDPTFFQFKGDLKAQAIGPVRVTGRWDGERLRGQAWWPKQSLTVFQPLVPPDWKMKLREGSLYAQVAFSAAAGQGFEAGGHGVLRSGSAWMPDNEINGVDFVLPFRLKSGVWQLGTRRPVSLRIAEIVNQVTARNVTADLQGTWPWSEASPLQLSDVSVDVLGGKVTMQQLRLPQHDAALLRLQHISTSELVSAVNPKQFAMSGAVDGALPLWLNDSQWIIKDGWLHNPGPMTLRLDKDTADAVAADNIAAGAAINWLRYLEISRSWTRINLDSLGQLSLQATVTGTGVVDEKRSTVQLNYTHQENVFDLWRSLRFGDKLQSWLEQHATLPGVPCRSGKECKEQQ</sequence>
<keyword evidence="2" id="KW-1185">Reference proteome</keyword>
<evidence type="ECO:0000313" key="2">
    <source>
        <dbReference type="Proteomes" id="UP000240892"/>
    </source>
</evidence>